<dbReference type="AlphaFoldDB" id="A0A059F253"/>
<sequence>MENSIEEIIGNPPLSPTEEDLRKYLTKATNLISQYEKTLVENDLYDVNAQYINAWHDKVINYIRTVTKREDHVMNQEENELFDVVKMASKQVDKADYNSELLDKSGIKLKGLNYSLEEVEKEIESTKINLMKNKYEEMKEERFLYI</sequence>
<keyword evidence="1" id="KW-0175">Coiled coil</keyword>
<evidence type="ECO:0000313" key="3">
    <source>
        <dbReference type="Proteomes" id="UP000030655"/>
    </source>
</evidence>
<dbReference type="HOGENOM" id="CLU_1781851_0_0_1"/>
<proteinExistence type="predicted"/>
<protein>
    <submittedName>
        <fullName evidence="2">Uncharacterized protein</fullName>
    </submittedName>
</protein>
<reference evidence="2 3" key="2">
    <citation type="submission" date="2014-03" db="EMBL/GenBank/DDBJ databases">
        <title>The Genome Sequence of Anncaliia algerae insect isolate PRA339.</title>
        <authorList>
            <consortium name="The Broad Institute Genome Sequencing Platform"/>
            <consortium name="The Broad Institute Genome Sequencing Center for Infectious Disease"/>
            <person name="Cuomo C."/>
            <person name="Becnel J."/>
            <person name="Sanscrainte N."/>
            <person name="Walker B."/>
            <person name="Young S.K."/>
            <person name="Zeng Q."/>
            <person name="Gargeya S."/>
            <person name="Fitzgerald M."/>
            <person name="Haas B."/>
            <person name="Abouelleil A."/>
            <person name="Alvarado L."/>
            <person name="Arachchi H.M."/>
            <person name="Berlin A.M."/>
            <person name="Chapman S.B."/>
            <person name="Dewar J."/>
            <person name="Goldberg J."/>
            <person name="Griggs A."/>
            <person name="Gujja S."/>
            <person name="Hansen M."/>
            <person name="Howarth C."/>
            <person name="Imamovic A."/>
            <person name="Larimer J."/>
            <person name="McCowan C."/>
            <person name="Murphy C."/>
            <person name="Neiman D."/>
            <person name="Pearson M."/>
            <person name="Priest M."/>
            <person name="Roberts A."/>
            <person name="Saif S."/>
            <person name="Shea T."/>
            <person name="Sisk P."/>
            <person name="Sykes S."/>
            <person name="Wortman J."/>
            <person name="Nusbaum C."/>
            <person name="Birren B."/>
        </authorList>
    </citation>
    <scope>NUCLEOTIDE SEQUENCE [LARGE SCALE GENOMIC DNA]</scope>
    <source>
        <strain evidence="2 3">PRA339</strain>
    </source>
</reference>
<dbReference type="VEuPathDB" id="MicrosporidiaDB:H312_01255"/>
<feature type="non-terminal residue" evidence="2">
    <location>
        <position position="146"/>
    </location>
</feature>
<keyword evidence="3" id="KW-1185">Reference proteome</keyword>
<accession>A0A059F253</accession>
<dbReference type="EMBL" id="KK365144">
    <property type="protein sequence ID" value="KCZ81373.1"/>
    <property type="molecule type" value="Genomic_DNA"/>
</dbReference>
<organism evidence="2 3">
    <name type="scientific">Anncaliia algerae PRA339</name>
    <dbReference type="NCBI Taxonomy" id="1288291"/>
    <lineage>
        <taxon>Eukaryota</taxon>
        <taxon>Fungi</taxon>
        <taxon>Fungi incertae sedis</taxon>
        <taxon>Microsporidia</taxon>
        <taxon>Tubulinosematoidea</taxon>
        <taxon>Tubulinosematidae</taxon>
        <taxon>Anncaliia</taxon>
    </lineage>
</organism>
<evidence type="ECO:0000256" key="1">
    <source>
        <dbReference type="SAM" id="Coils"/>
    </source>
</evidence>
<reference evidence="3" key="1">
    <citation type="submission" date="2013-02" db="EMBL/GenBank/DDBJ databases">
        <authorList>
            <consortium name="The Broad Institute Genome Sequencing Platform"/>
            <person name="Cuomo C."/>
            <person name="Becnel J."/>
            <person name="Sanscrainte N."/>
            <person name="Walker B."/>
            <person name="Young S.K."/>
            <person name="Zeng Q."/>
            <person name="Gargeya S."/>
            <person name="Fitzgerald M."/>
            <person name="Haas B."/>
            <person name="Abouelleil A."/>
            <person name="Alvarado L."/>
            <person name="Arachchi H.M."/>
            <person name="Berlin A.M."/>
            <person name="Chapman S.B."/>
            <person name="Dewar J."/>
            <person name="Goldberg J."/>
            <person name="Griggs A."/>
            <person name="Gujja S."/>
            <person name="Hansen M."/>
            <person name="Howarth C."/>
            <person name="Imamovic A."/>
            <person name="Larimer J."/>
            <person name="McCowan C."/>
            <person name="Murphy C."/>
            <person name="Neiman D."/>
            <person name="Pearson M."/>
            <person name="Priest M."/>
            <person name="Roberts A."/>
            <person name="Saif S."/>
            <person name="Shea T."/>
            <person name="Sisk P."/>
            <person name="Sykes S."/>
            <person name="Wortman J."/>
            <person name="Nusbaum C."/>
            <person name="Birren B."/>
        </authorList>
    </citation>
    <scope>NUCLEOTIDE SEQUENCE [LARGE SCALE GENOMIC DNA]</scope>
    <source>
        <strain evidence="3">PRA339</strain>
    </source>
</reference>
<gene>
    <name evidence="2" type="ORF">H312_01255</name>
</gene>
<evidence type="ECO:0000313" key="2">
    <source>
        <dbReference type="EMBL" id="KCZ81373.1"/>
    </source>
</evidence>
<name>A0A059F253_9MICR</name>
<dbReference type="OrthoDB" id="2195934at2759"/>
<feature type="coiled-coil region" evidence="1">
    <location>
        <begin position="109"/>
        <end position="141"/>
    </location>
</feature>
<dbReference type="Proteomes" id="UP000030655">
    <property type="component" value="Unassembled WGS sequence"/>
</dbReference>